<name>A0A3P6QH09_DIBLA</name>
<dbReference type="PROSITE" id="PS50969">
    <property type="entry name" value="FCP1"/>
    <property type="match status" value="1"/>
</dbReference>
<dbReference type="EMBL" id="UYRU01001524">
    <property type="protein sequence ID" value="VDK31974.1"/>
    <property type="molecule type" value="Genomic_DNA"/>
</dbReference>
<keyword evidence="1" id="KW-1133">Transmembrane helix</keyword>
<dbReference type="Gene3D" id="3.40.50.1000">
    <property type="entry name" value="HAD superfamily/HAD-like"/>
    <property type="match status" value="1"/>
</dbReference>
<evidence type="ECO:0000259" key="2">
    <source>
        <dbReference type="PROSITE" id="PS50969"/>
    </source>
</evidence>
<dbReference type="Proteomes" id="UP000281553">
    <property type="component" value="Unassembled WGS sequence"/>
</dbReference>
<accession>A0A3P6QH09</accession>
<dbReference type="SMART" id="SM00577">
    <property type="entry name" value="CPDc"/>
    <property type="match status" value="1"/>
</dbReference>
<dbReference type="Pfam" id="PF03031">
    <property type="entry name" value="NIF"/>
    <property type="match status" value="1"/>
</dbReference>
<keyword evidence="1" id="KW-0472">Membrane</keyword>
<keyword evidence="4" id="KW-1185">Reference proteome</keyword>
<evidence type="ECO:0000313" key="4">
    <source>
        <dbReference type="Proteomes" id="UP000281553"/>
    </source>
</evidence>
<dbReference type="InterPro" id="IPR023214">
    <property type="entry name" value="HAD_sf"/>
</dbReference>
<gene>
    <name evidence="3" type="ORF">DILT_LOCUS382</name>
</gene>
<sequence>MLRWSLEYYRLKVREQLIYHVRLISMFIAYLWSLCSYTFRKHAKTVLLSFSASCRFCNTKASVTLWFLYLPFQNYSCVSLRRRKIMVIDLDETLIHSVLDGMVRTTVRPGTPPDFVLKVDIDHHPVRFSVHKRPHVDYFLDIVSRWFLLIDPFRQRCLCKSHCIIIYPKHNYPFNLVCF</sequence>
<feature type="domain" description="FCP1 homology" evidence="2">
    <location>
        <begin position="79"/>
        <end position="179"/>
    </location>
</feature>
<evidence type="ECO:0000313" key="3">
    <source>
        <dbReference type="EMBL" id="VDK31974.1"/>
    </source>
</evidence>
<dbReference type="InterPro" id="IPR004274">
    <property type="entry name" value="FCP1_dom"/>
</dbReference>
<dbReference type="AlphaFoldDB" id="A0A3P6QH09"/>
<proteinExistence type="predicted"/>
<reference evidence="3 4" key="1">
    <citation type="submission" date="2018-11" db="EMBL/GenBank/DDBJ databases">
        <authorList>
            <consortium name="Pathogen Informatics"/>
        </authorList>
    </citation>
    <scope>NUCLEOTIDE SEQUENCE [LARGE SCALE GENOMIC DNA]</scope>
</reference>
<organism evidence="3 4">
    <name type="scientific">Dibothriocephalus latus</name>
    <name type="common">Fish tapeworm</name>
    <name type="synonym">Diphyllobothrium latum</name>
    <dbReference type="NCBI Taxonomy" id="60516"/>
    <lineage>
        <taxon>Eukaryota</taxon>
        <taxon>Metazoa</taxon>
        <taxon>Spiralia</taxon>
        <taxon>Lophotrochozoa</taxon>
        <taxon>Platyhelminthes</taxon>
        <taxon>Cestoda</taxon>
        <taxon>Eucestoda</taxon>
        <taxon>Diphyllobothriidea</taxon>
        <taxon>Diphyllobothriidae</taxon>
        <taxon>Dibothriocephalus</taxon>
    </lineage>
</organism>
<dbReference type="InterPro" id="IPR036412">
    <property type="entry name" value="HAD-like_sf"/>
</dbReference>
<dbReference type="SUPFAM" id="SSF56784">
    <property type="entry name" value="HAD-like"/>
    <property type="match status" value="1"/>
</dbReference>
<keyword evidence="1" id="KW-0812">Transmembrane</keyword>
<feature type="transmembrane region" description="Helical" evidence="1">
    <location>
        <begin position="21"/>
        <end position="39"/>
    </location>
</feature>
<evidence type="ECO:0000256" key="1">
    <source>
        <dbReference type="SAM" id="Phobius"/>
    </source>
</evidence>
<dbReference type="OrthoDB" id="277011at2759"/>
<protein>
    <recommendedName>
        <fullName evidence="2">FCP1 homology domain-containing protein</fullName>
    </recommendedName>
</protein>